<evidence type="ECO:0000313" key="2">
    <source>
        <dbReference type="Proteomes" id="UP000010321"/>
    </source>
</evidence>
<reference evidence="1 2" key="1">
    <citation type="submission" date="2011-02" db="EMBL/GenBank/DDBJ databases">
        <authorList>
            <person name="Weinstock G."/>
            <person name="Sodergren E."/>
            <person name="Clifton S."/>
            <person name="Fulton L."/>
            <person name="Fulton B."/>
            <person name="Courtney L."/>
            <person name="Fronick C."/>
            <person name="Harrison M."/>
            <person name="Strong C."/>
            <person name="Farmer C."/>
            <person name="Delahaunty K."/>
            <person name="Markovic C."/>
            <person name="Hall O."/>
            <person name="Minx P."/>
            <person name="Tomlinson C."/>
            <person name="Mitreva M."/>
            <person name="Hou S."/>
            <person name="Chen J."/>
            <person name="Wollam A."/>
            <person name="Pepin K.H."/>
            <person name="Johnson M."/>
            <person name="Bhonagiri V."/>
            <person name="Zhang X."/>
            <person name="Suruliraj S."/>
            <person name="Warren W."/>
            <person name="Chinwalla A."/>
            <person name="Mardis E.R."/>
            <person name="Wilson R.K."/>
        </authorList>
    </citation>
    <scope>NUCLEOTIDE SEQUENCE [LARGE SCALE GENOMIC DNA]</scope>
    <source>
        <strain evidence="1 2">YIT 12056</strain>
    </source>
</reference>
<protein>
    <submittedName>
        <fullName evidence="1">Uncharacterized protein</fullName>
    </submittedName>
</protein>
<sequence>MYKVKKRFIFTLPAEDIKARKQTIIHYITGYYIKARAPIKA</sequence>
<name>A0ABP2KMW2_9BACE</name>
<dbReference type="EMBL" id="AFBM01000031">
    <property type="protein sequence ID" value="EGF49656.1"/>
    <property type="molecule type" value="Genomic_DNA"/>
</dbReference>
<comment type="caution">
    <text evidence="1">The sequence shown here is derived from an EMBL/GenBank/DDBJ whole genome shotgun (WGS) entry which is preliminary data.</text>
</comment>
<accession>A0ABP2KMW2</accession>
<gene>
    <name evidence="1" type="ORF">HMPREF9445_03027</name>
</gene>
<organism evidence="1 2">
    <name type="scientific">Bacteroides clarus YIT 12056</name>
    <dbReference type="NCBI Taxonomy" id="762984"/>
    <lineage>
        <taxon>Bacteria</taxon>
        <taxon>Pseudomonadati</taxon>
        <taxon>Bacteroidota</taxon>
        <taxon>Bacteroidia</taxon>
        <taxon>Bacteroidales</taxon>
        <taxon>Bacteroidaceae</taxon>
        <taxon>Bacteroides</taxon>
    </lineage>
</organism>
<keyword evidence="2" id="KW-1185">Reference proteome</keyword>
<evidence type="ECO:0000313" key="1">
    <source>
        <dbReference type="EMBL" id="EGF49656.1"/>
    </source>
</evidence>
<proteinExistence type="predicted"/>
<dbReference type="Proteomes" id="UP000010321">
    <property type="component" value="Unassembled WGS sequence"/>
</dbReference>